<protein>
    <submittedName>
        <fullName evidence="5">Cubilin-like</fullName>
    </submittedName>
</protein>
<proteinExistence type="predicted"/>
<dbReference type="AlphaFoldDB" id="A0AAV4G7G6"/>
<dbReference type="InterPro" id="IPR000859">
    <property type="entry name" value="CUB_dom"/>
</dbReference>
<dbReference type="InterPro" id="IPR035914">
    <property type="entry name" value="Sperma_CUB_dom_sf"/>
</dbReference>
<organism evidence="5 6">
    <name type="scientific">Elysia marginata</name>
    <dbReference type="NCBI Taxonomy" id="1093978"/>
    <lineage>
        <taxon>Eukaryota</taxon>
        <taxon>Metazoa</taxon>
        <taxon>Spiralia</taxon>
        <taxon>Lophotrochozoa</taxon>
        <taxon>Mollusca</taxon>
        <taxon>Gastropoda</taxon>
        <taxon>Heterobranchia</taxon>
        <taxon>Euthyneura</taxon>
        <taxon>Panpulmonata</taxon>
        <taxon>Sacoglossa</taxon>
        <taxon>Placobranchoidea</taxon>
        <taxon>Plakobranchidae</taxon>
        <taxon>Elysia</taxon>
    </lineage>
</organism>
<evidence type="ECO:0000256" key="3">
    <source>
        <dbReference type="PROSITE-ProRule" id="PRU00059"/>
    </source>
</evidence>
<evidence type="ECO:0000256" key="1">
    <source>
        <dbReference type="ARBA" id="ARBA00022737"/>
    </source>
</evidence>
<keyword evidence="6" id="KW-1185">Reference proteome</keyword>
<feature type="domain" description="CUB" evidence="4">
    <location>
        <begin position="29"/>
        <end position="83"/>
    </location>
</feature>
<dbReference type="PANTHER" id="PTHR24251">
    <property type="entry name" value="OVOCHYMASE-RELATED"/>
    <property type="match status" value="1"/>
</dbReference>
<evidence type="ECO:0000313" key="5">
    <source>
        <dbReference type="EMBL" id="GFR80913.1"/>
    </source>
</evidence>
<comment type="caution">
    <text evidence="3">Lacks conserved residue(s) required for the propagation of feature annotation.</text>
</comment>
<dbReference type="EMBL" id="BMAT01001162">
    <property type="protein sequence ID" value="GFR80913.1"/>
    <property type="molecule type" value="Genomic_DNA"/>
</dbReference>
<evidence type="ECO:0000313" key="6">
    <source>
        <dbReference type="Proteomes" id="UP000762676"/>
    </source>
</evidence>
<evidence type="ECO:0000256" key="2">
    <source>
        <dbReference type="ARBA" id="ARBA00023157"/>
    </source>
</evidence>
<sequence length="176" mass="18816">MTTYMRISLTMAVHLVAAGYLVIILEAELIIHDGSSGGAISLARLCSSSYSSNITTTGNVMYVMFRTDGSIVSRGFRAQWSAVNITAGWLDSTPQVSSTPGTTSYTTQASTFIPVGQGCQMAINICTNRFWTASLTSENFCDTVRQFMLCVRSICPLAPAVPPLVSVNFAMSSPSS</sequence>
<dbReference type="Gene3D" id="2.60.120.290">
    <property type="entry name" value="Spermadhesin, CUB domain"/>
    <property type="match status" value="1"/>
</dbReference>
<keyword evidence="2" id="KW-1015">Disulfide bond</keyword>
<comment type="caution">
    <text evidence="5">The sequence shown here is derived from an EMBL/GenBank/DDBJ whole genome shotgun (WGS) entry which is preliminary data.</text>
</comment>
<dbReference type="PANTHER" id="PTHR24251:SF30">
    <property type="entry name" value="MEMBRANE FRIZZLED-RELATED PROTEIN"/>
    <property type="match status" value="1"/>
</dbReference>
<keyword evidence="1" id="KW-0677">Repeat</keyword>
<dbReference type="Pfam" id="PF00431">
    <property type="entry name" value="CUB"/>
    <property type="match status" value="1"/>
</dbReference>
<accession>A0AAV4G7G6</accession>
<dbReference type="SUPFAM" id="SSF49854">
    <property type="entry name" value="Spermadhesin, CUB domain"/>
    <property type="match status" value="1"/>
</dbReference>
<gene>
    <name evidence="5" type="ORF">ElyMa_000591900</name>
</gene>
<dbReference type="PROSITE" id="PS01180">
    <property type="entry name" value="CUB"/>
    <property type="match status" value="1"/>
</dbReference>
<evidence type="ECO:0000259" key="4">
    <source>
        <dbReference type="PROSITE" id="PS01180"/>
    </source>
</evidence>
<name>A0AAV4G7G6_9GAST</name>
<dbReference type="Proteomes" id="UP000762676">
    <property type="component" value="Unassembled WGS sequence"/>
</dbReference>
<reference evidence="5 6" key="1">
    <citation type="journal article" date="2021" name="Elife">
        <title>Chloroplast acquisition without the gene transfer in kleptoplastic sea slugs, Plakobranchus ocellatus.</title>
        <authorList>
            <person name="Maeda T."/>
            <person name="Takahashi S."/>
            <person name="Yoshida T."/>
            <person name="Shimamura S."/>
            <person name="Takaki Y."/>
            <person name="Nagai Y."/>
            <person name="Toyoda A."/>
            <person name="Suzuki Y."/>
            <person name="Arimoto A."/>
            <person name="Ishii H."/>
            <person name="Satoh N."/>
            <person name="Nishiyama T."/>
            <person name="Hasebe M."/>
            <person name="Maruyama T."/>
            <person name="Minagawa J."/>
            <person name="Obokata J."/>
            <person name="Shigenobu S."/>
        </authorList>
    </citation>
    <scope>NUCLEOTIDE SEQUENCE [LARGE SCALE GENOMIC DNA]</scope>
</reference>
<dbReference type="CDD" id="cd00041">
    <property type="entry name" value="CUB"/>
    <property type="match status" value="1"/>
</dbReference>